<dbReference type="AlphaFoldDB" id="T1A9Q2"/>
<gene>
    <name evidence="4" type="ORF">B1B_10061</name>
</gene>
<reference evidence="4" key="1">
    <citation type="submission" date="2013-08" db="EMBL/GenBank/DDBJ databases">
        <authorList>
            <person name="Mendez C."/>
            <person name="Richter M."/>
            <person name="Ferrer M."/>
            <person name="Sanchez J."/>
        </authorList>
    </citation>
    <scope>NUCLEOTIDE SEQUENCE</scope>
</reference>
<evidence type="ECO:0000313" key="4">
    <source>
        <dbReference type="EMBL" id="EQD53737.1"/>
    </source>
</evidence>
<evidence type="ECO:0000256" key="1">
    <source>
        <dbReference type="ARBA" id="ARBA00022741"/>
    </source>
</evidence>
<protein>
    <submittedName>
        <fullName evidence="4">ATP-cone domain protein</fullName>
    </submittedName>
</protein>
<keyword evidence="2" id="KW-0067">ATP-binding</keyword>
<keyword evidence="1" id="KW-0547">Nucleotide-binding</keyword>
<dbReference type="InterPro" id="IPR005144">
    <property type="entry name" value="ATP-cone_dom"/>
</dbReference>
<proteinExistence type="predicted"/>
<comment type="caution">
    <text evidence="4">The sequence shown here is derived from an EMBL/GenBank/DDBJ whole genome shotgun (WGS) entry which is preliminary data.</text>
</comment>
<accession>T1A9Q2</accession>
<feature type="domain" description="ATP-cone" evidence="3">
    <location>
        <begin position="7"/>
        <end position="107"/>
    </location>
</feature>
<dbReference type="Pfam" id="PF03477">
    <property type="entry name" value="ATP-cone"/>
    <property type="match status" value="1"/>
</dbReference>
<sequence length="109" mass="12405">MVRKMQEYIIKRNKTQVPFNKEKITMAVYKAMLSIKKGTVVDAESVTDLVIKRLDGLDHIPSVEEVQDIVENELMSYIRTGQDFADVAKTYIFTGNAVGYSGKRKCAWV</sequence>
<dbReference type="PROSITE" id="PS51161">
    <property type="entry name" value="ATP_CONE"/>
    <property type="match status" value="1"/>
</dbReference>
<reference evidence="4" key="2">
    <citation type="journal article" date="2014" name="ISME J.">
        <title>Microbial stratification in low pH oxic and suboxic macroscopic growths along an acid mine drainage.</title>
        <authorList>
            <person name="Mendez-Garcia C."/>
            <person name="Mesa V."/>
            <person name="Sprenger R.R."/>
            <person name="Richter M."/>
            <person name="Diez M.S."/>
            <person name="Solano J."/>
            <person name="Bargiela R."/>
            <person name="Golyshina O.V."/>
            <person name="Manteca A."/>
            <person name="Ramos J.L."/>
            <person name="Gallego J.R."/>
            <person name="Llorente I."/>
            <person name="Martins Dos Santos V.A."/>
            <person name="Jensen O.N."/>
            <person name="Pelaez A.I."/>
            <person name="Sanchez J."/>
            <person name="Ferrer M."/>
        </authorList>
    </citation>
    <scope>NUCLEOTIDE SEQUENCE</scope>
</reference>
<dbReference type="EMBL" id="AUZY01006629">
    <property type="protein sequence ID" value="EQD53737.1"/>
    <property type="molecule type" value="Genomic_DNA"/>
</dbReference>
<evidence type="ECO:0000256" key="2">
    <source>
        <dbReference type="ARBA" id="ARBA00022840"/>
    </source>
</evidence>
<name>T1A9Q2_9ZZZZ</name>
<dbReference type="GO" id="GO:0005524">
    <property type="term" value="F:ATP binding"/>
    <property type="evidence" value="ECO:0007669"/>
    <property type="project" value="UniProtKB-KW"/>
</dbReference>
<evidence type="ECO:0000259" key="3">
    <source>
        <dbReference type="PROSITE" id="PS51161"/>
    </source>
</evidence>
<organism evidence="4">
    <name type="scientific">mine drainage metagenome</name>
    <dbReference type="NCBI Taxonomy" id="410659"/>
    <lineage>
        <taxon>unclassified sequences</taxon>
        <taxon>metagenomes</taxon>
        <taxon>ecological metagenomes</taxon>
    </lineage>
</organism>